<protein>
    <submittedName>
        <fullName evidence="2">DinB family protein</fullName>
    </submittedName>
</protein>
<dbReference type="SUPFAM" id="SSF109854">
    <property type="entry name" value="DinB/YfiT-like putative metalloenzymes"/>
    <property type="match status" value="1"/>
</dbReference>
<evidence type="ECO:0000313" key="2">
    <source>
        <dbReference type="EMBL" id="MBU2690970.1"/>
    </source>
</evidence>
<feature type="domain" description="DinB-like" evidence="1">
    <location>
        <begin position="8"/>
        <end position="142"/>
    </location>
</feature>
<dbReference type="InterPro" id="IPR024775">
    <property type="entry name" value="DinB-like"/>
</dbReference>
<comment type="caution">
    <text evidence="2">The sequence shown here is derived from an EMBL/GenBank/DDBJ whole genome shotgun (WGS) entry which is preliminary data.</text>
</comment>
<dbReference type="InterPro" id="IPR034660">
    <property type="entry name" value="DinB/YfiT-like"/>
</dbReference>
<dbReference type="EMBL" id="JAHJDP010000042">
    <property type="protein sequence ID" value="MBU2690970.1"/>
    <property type="molecule type" value="Genomic_DNA"/>
</dbReference>
<dbReference type="Gene3D" id="1.20.120.450">
    <property type="entry name" value="dinb family like domain"/>
    <property type="match status" value="1"/>
</dbReference>
<dbReference type="AlphaFoldDB" id="A0A948W6C3"/>
<name>A0A948W6C3_UNCEI</name>
<proteinExistence type="predicted"/>
<dbReference type="Pfam" id="PF12867">
    <property type="entry name" value="DinB_2"/>
    <property type="match status" value="1"/>
</dbReference>
<evidence type="ECO:0000313" key="3">
    <source>
        <dbReference type="Proteomes" id="UP000777784"/>
    </source>
</evidence>
<sequence length="165" mass="19211">MMDRMESNADVIKHLVHGVPAAQAAWKPAPDKWSLLEVMVHLLDEEREDFRVRVDILLNRPGDPWPPINPTGWVTEREYAKRDLEVSLLEFLEERSHSVAWLRSLPSPAWDNFDKHPIAGKITAGDIFSSWVAHDFLHIRQLTRLHFNYLQDQVDPHSLEYAGDW</sequence>
<organism evidence="2 3">
    <name type="scientific">Eiseniibacteriota bacterium</name>
    <dbReference type="NCBI Taxonomy" id="2212470"/>
    <lineage>
        <taxon>Bacteria</taxon>
        <taxon>Candidatus Eiseniibacteriota</taxon>
    </lineage>
</organism>
<gene>
    <name evidence="2" type="ORF">KJ970_08575</name>
</gene>
<reference evidence="2" key="1">
    <citation type="submission" date="2021-05" db="EMBL/GenBank/DDBJ databases">
        <title>Energy efficiency and biological interactions define the core microbiome of deep oligotrophic groundwater.</title>
        <authorList>
            <person name="Mehrshad M."/>
            <person name="Lopez-Fernandez M."/>
            <person name="Bell E."/>
            <person name="Bernier-Latmani R."/>
            <person name="Bertilsson S."/>
            <person name="Dopson M."/>
        </authorList>
    </citation>
    <scope>NUCLEOTIDE SEQUENCE</scope>
    <source>
        <strain evidence="2">Modern_marine.mb.64</strain>
    </source>
</reference>
<dbReference type="Proteomes" id="UP000777784">
    <property type="component" value="Unassembled WGS sequence"/>
</dbReference>
<accession>A0A948W6C3</accession>
<evidence type="ECO:0000259" key="1">
    <source>
        <dbReference type="Pfam" id="PF12867"/>
    </source>
</evidence>